<dbReference type="RefSeq" id="WP_106123276.1">
    <property type="nucleotide sequence ID" value="NZ_PVTY01000010.1"/>
</dbReference>
<comment type="caution">
    <text evidence="1">The sequence shown here is derived from an EMBL/GenBank/DDBJ whole genome shotgun (WGS) entry which is preliminary data.</text>
</comment>
<proteinExistence type="predicted"/>
<protein>
    <submittedName>
        <fullName evidence="1">Uncharacterized protein</fullName>
    </submittedName>
</protein>
<reference evidence="1 2" key="1">
    <citation type="submission" date="2018-03" db="EMBL/GenBank/DDBJ databases">
        <title>Comparative analysis of microorganisms from saline springs in Andes Mountain Range, Colombia.</title>
        <authorList>
            <person name="Rubin E."/>
        </authorList>
    </citation>
    <scope>NUCLEOTIDE SEQUENCE [LARGE SCALE GENOMIC DNA]</scope>
    <source>
        <strain evidence="1 2">CG 35</strain>
    </source>
</reference>
<dbReference type="EMBL" id="PVTY01000010">
    <property type="protein sequence ID" value="PRZ15000.1"/>
    <property type="molecule type" value="Genomic_DNA"/>
</dbReference>
<evidence type="ECO:0000313" key="2">
    <source>
        <dbReference type="Proteomes" id="UP000238217"/>
    </source>
</evidence>
<sequence>MDAHDSTPGEGHYAALGELAAAAVSPFTGRPSLTGGERVVAIGALCDFTQEPTDGNPGLGISIFEHCVLDDGQKVHLDDRGFTLSPVHWTDGVTVETPSHSERPSWESLRQDVLNCVLPEDLPDGSPPVEDHPWEELARSARVTGVQVSADELRRLEYFVEFTERVENWVDG</sequence>
<organism evidence="1 2">
    <name type="scientific">Nesterenkonia sandarakina</name>
    <dbReference type="NCBI Taxonomy" id="272918"/>
    <lineage>
        <taxon>Bacteria</taxon>
        <taxon>Bacillati</taxon>
        <taxon>Actinomycetota</taxon>
        <taxon>Actinomycetes</taxon>
        <taxon>Micrococcales</taxon>
        <taxon>Micrococcaceae</taxon>
        <taxon>Nesterenkonia</taxon>
    </lineage>
</organism>
<name>A0A2T0YIP4_9MICC</name>
<accession>A0A2T0YIP4</accession>
<dbReference type="AlphaFoldDB" id="A0A2T0YIP4"/>
<dbReference type="Proteomes" id="UP000238217">
    <property type="component" value="Unassembled WGS sequence"/>
</dbReference>
<keyword evidence="2" id="KW-1185">Reference proteome</keyword>
<gene>
    <name evidence="1" type="ORF">BCL67_11099</name>
</gene>
<dbReference type="OrthoDB" id="4966101at2"/>
<evidence type="ECO:0000313" key="1">
    <source>
        <dbReference type="EMBL" id="PRZ15000.1"/>
    </source>
</evidence>